<feature type="transmembrane region" description="Helical" evidence="1">
    <location>
        <begin position="292"/>
        <end position="315"/>
    </location>
</feature>
<dbReference type="Pfam" id="PF03140">
    <property type="entry name" value="DUF247"/>
    <property type="match status" value="1"/>
</dbReference>
<keyword evidence="1" id="KW-1133">Transmembrane helix</keyword>
<dbReference type="PANTHER" id="PTHR31170:SF25">
    <property type="entry name" value="BNAA09G04570D PROTEIN"/>
    <property type="match status" value="1"/>
</dbReference>
<dbReference type="Proteomes" id="UP001187192">
    <property type="component" value="Unassembled WGS sequence"/>
</dbReference>
<keyword evidence="3" id="KW-1185">Reference proteome</keyword>
<proteinExistence type="predicted"/>
<accession>A0AA88DZ89</accession>
<dbReference type="PANTHER" id="PTHR31170">
    <property type="entry name" value="BNAC04G53230D PROTEIN"/>
    <property type="match status" value="1"/>
</dbReference>
<sequence length="325" mass="37881">MDTDSFGKCMVLDGCFMIELFRRNMEPSEFNKDIWRDMIFNIRWMKPRLARDMLLFENQIPIFVLHRLFELTEERPSTVEFVKLALQYFQFSGRPIAYDRHLIGRLDDIPHLLGLVYNALVSKTAQQPNNEPKTCKPIKSAVALKEAGVKFVKAKNDAVFHDIGFSSIKGELSIPELVIDENTESLFRNLVAYEQYSKHYSLHRVVDYLQVMDCLVNSDKDVELLRHCEIIDNRVGDDVKISKMFNNLCSGVYFDRTEFYYAQMFDNVNRYCKNPWNTRIATLKNDYFGSPWSIISFVAAVLLLLFTALQTVYTVSSYYQPKSRG</sequence>
<dbReference type="AlphaFoldDB" id="A0AA88DZ89"/>
<name>A0AA88DZ89_FICCA</name>
<evidence type="ECO:0000313" key="2">
    <source>
        <dbReference type="EMBL" id="GMN64755.1"/>
    </source>
</evidence>
<dbReference type="EMBL" id="BTGU01000193">
    <property type="protein sequence ID" value="GMN64755.1"/>
    <property type="molecule type" value="Genomic_DNA"/>
</dbReference>
<organism evidence="2 3">
    <name type="scientific">Ficus carica</name>
    <name type="common">Common fig</name>
    <dbReference type="NCBI Taxonomy" id="3494"/>
    <lineage>
        <taxon>Eukaryota</taxon>
        <taxon>Viridiplantae</taxon>
        <taxon>Streptophyta</taxon>
        <taxon>Embryophyta</taxon>
        <taxon>Tracheophyta</taxon>
        <taxon>Spermatophyta</taxon>
        <taxon>Magnoliopsida</taxon>
        <taxon>eudicotyledons</taxon>
        <taxon>Gunneridae</taxon>
        <taxon>Pentapetalae</taxon>
        <taxon>rosids</taxon>
        <taxon>fabids</taxon>
        <taxon>Rosales</taxon>
        <taxon>Moraceae</taxon>
        <taxon>Ficeae</taxon>
        <taxon>Ficus</taxon>
    </lineage>
</organism>
<comment type="caution">
    <text evidence="2">The sequence shown here is derived from an EMBL/GenBank/DDBJ whole genome shotgun (WGS) entry which is preliminary data.</text>
</comment>
<protein>
    <submittedName>
        <fullName evidence="2">Uncharacterized protein</fullName>
    </submittedName>
</protein>
<evidence type="ECO:0000313" key="3">
    <source>
        <dbReference type="Proteomes" id="UP001187192"/>
    </source>
</evidence>
<reference evidence="2" key="1">
    <citation type="submission" date="2023-07" db="EMBL/GenBank/DDBJ databases">
        <title>draft genome sequence of fig (Ficus carica).</title>
        <authorList>
            <person name="Takahashi T."/>
            <person name="Nishimura K."/>
        </authorList>
    </citation>
    <scope>NUCLEOTIDE SEQUENCE</scope>
</reference>
<evidence type="ECO:0000256" key="1">
    <source>
        <dbReference type="SAM" id="Phobius"/>
    </source>
</evidence>
<dbReference type="InterPro" id="IPR004158">
    <property type="entry name" value="DUF247_pln"/>
</dbReference>
<keyword evidence="1" id="KW-0472">Membrane</keyword>
<keyword evidence="1" id="KW-0812">Transmembrane</keyword>
<gene>
    <name evidence="2" type="ORF">TIFTF001_033824</name>
</gene>